<sequence length="318" mass="35493">MNTNLDIVKECDNFPYHELGDALEYETQITSLWKFLLPDDPRPHGFLLDSVVEAMPWTTSFLLNASKKEVHLLKGNRDDWQAACNEAIDEVLDLAREKGSFPKLGRKRDEKFPIVGANFSIAIERSASSLFGIIGQGVHMTVYTSTPTGLRFWIPQRNLNKSTYPGMLDNAVAGGVAAGEMPMECLIREAEEEAALSRDMVSKNARAAGTVTWFNISNEMAGGQPGLMNPGVLYVYDLEVGQDLVLKPVDNDVHAFHLMDLGQVQEAMKERRFKPASASVMMDFLIRHGLITAESDTDYAEIVSRLHRKLPFSTNPMR</sequence>
<dbReference type="GO" id="GO:0016301">
    <property type="term" value="F:kinase activity"/>
    <property type="evidence" value="ECO:0007669"/>
    <property type="project" value="UniProtKB-KW"/>
</dbReference>
<dbReference type="PROSITE" id="PS51462">
    <property type="entry name" value="NUDIX"/>
    <property type="match status" value="1"/>
</dbReference>
<keyword evidence="2" id="KW-0418">Kinase</keyword>
<dbReference type="InterPro" id="IPR015797">
    <property type="entry name" value="NUDIX_hydrolase-like_dom_sf"/>
</dbReference>
<dbReference type="EMBL" id="PDLM01000006">
    <property type="protein sequence ID" value="RDW74950.1"/>
    <property type="molecule type" value="Genomic_DNA"/>
</dbReference>
<dbReference type="PANTHER" id="PTHR13622:SF11">
    <property type="entry name" value="THIAMIN PYROPHOSPHOKINASE"/>
    <property type="match status" value="1"/>
</dbReference>
<name>A0A3D8RLX7_9HELO</name>
<dbReference type="Proteomes" id="UP000256645">
    <property type="component" value="Unassembled WGS sequence"/>
</dbReference>
<protein>
    <submittedName>
        <fullName evidence="2">Thiamine pyrophosphokinase-1</fullName>
    </submittedName>
</protein>
<dbReference type="FunFam" id="3.90.79.10:FF:000019">
    <property type="entry name" value="Thiamin pyrophosphokinase, putative"/>
    <property type="match status" value="1"/>
</dbReference>
<dbReference type="GO" id="GO:0044715">
    <property type="term" value="F:8-oxo-dGDP phosphatase activity"/>
    <property type="evidence" value="ECO:0007669"/>
    <property type="project" value="TreeGrafter"/>
</dbReference>
<dbReference type="OrthoDB" id="10261522at2759"/>
<dbReference type="CDD" id="cd03676">
    <property type="entry name" value="NUDIX_Tnr3_like"/>
    <property type="match status" value="1"/>
</dbReference>
<accession>A0A3D8RLX7</accession>
<reference evidence="2 3" key="1">
    <citation type="journal article" date="2018" name="IMA Fungus">
        <title>IMA Genome-F 9: Draft genome sequence of Annulohypoxylon stygium, Aspergillus mulundensis, Berkeleyomyces basicola (syn. Thielaviopsis basicola), Ceratocystis smalleyi, two Cercospora beticola strains, Coleophoma cylindrospora, Fusarium fracticaudum, Phialophora cf. hyalina, and Morchella septimelata.</title>
        <authorList>
            <person name="Wingfield B.D."/>
            <person name="Bills G.F."/>
            <person name="Dong Y."/>
            <person name="Huang W."/>
            <person name="Nel W.J."/>
            <person name="Swalarsk-Parry B.S."/>
            <person name="Vaghefi N."/>
            <person name="Wilken P.M."/>
            <person name="An Z."/>
            <person name="de Beer Z.W."/>
            <person name="De Vos L."/>
            <person name="Chen L."/>
            <person name="Duong T.A."/>
            <person name="Gao Y."/>
            <person name="Hammerbacher A."/>
            <person name="Kikkert J.R."/>
            <person name="Li Y."/>
            <person name="Li H."/>
            <person name="Li K."/>
            <person name="Li Q."/>
            <person name="Liu X."/>
            <person name="Ma X."/>
            <person name="Naidoo K."/>
            <person name="Pethybridge S.J."/>
            <person name="Sun J."/>
            <person name="Steenkamp E.T."/>
            <person name="van der Nest M.A."/>
            <person name="van Wyk S."/>
            <person name="Wingfield M.J."/>
            <person name="Xiong C."/>
            <person name="Yue Q."/>
            <person name="Zhang X."/>
        </authorList>
    </citation>
    <scope>NUCLEOTIDE SEQUENCE [LARGE SCALE GENOMIC DNA]</scope>
    <source>
        <strain evidence="2 3">BP6252</strain>
    </source>
</reference>
<feature type="domain" description="Nudix hydrolase" evidence="1">
    <location>
        <begin position="133"/>
        <end position="283"/>
    </location>
</feature>
<gene>
    <name evidence="2" type="ORF">BP6252_06092</name>
</gene>
<comment type="caution">
    <text evidence="2">The sequence shown here is derived from an EMBL/GenBank/DDBJ whole genome shotgun (WGS) entry which is preliminary data.</text>
</comment>
<dbReference type="STRING" id="1849047.A0A3D8RLX7"/>
<dbReference type="AlphaFoldDB" id="A0A3D8RLX7"/>
<dbReference type="PANTHER" id="PTHR13622">
    <property type="entry name" value="THIAMIN PYROPHOSPHOKINASE"/>
    <property type="match status" value="1"/>
</dbReference>
<dbReference type="Gene3D" id="3.90.79.10">
    <property type="entry name" value="Nucleoside Triphosphate Pyrophosphohydrolase"/>
    <property type="match status" value="1"/>
</dbReference>
<organism evidence="2 3">
    <name type="scientific">Coleophoma cylindrospora</name>
    <dbReference type="NCBI Taxonomy" id="1849047"/>
    <lineage>
        <taxon>Eukaryota</taxon>
        <taxon>Fungi</taxon>
        <taxon>Dikarya</taxon>
        <taxon>Ascomycota</taxon>
        <taxon>Pezizomycotina</taxon>
        <taxon>Leotiomycetes</taxon>
        <taxon>Helotiales</taxon>
        <taxon>Dermateaceae</taxon>
        <taxon>Coleophoma</taxon>
    </lineage>
</organism>
<evidence type="ECO:0000259" key="1">
    <source>
        <dbReference type="PROSITE" id="PS51462"/>
    </source>
</evidence>
<keyword evidence="2" id="KW-0808">Transferase</keyword>
<evidence type="ECO:0000313" key="2">
    <source>
        <dbReference type="EMBL" id="RDW74950.1"/>
    </source>
</evidence>
<keyword evidence="3" id="KW-1185">Reference proteome</keyword>
<dbReference type="SUPFAM" id="SSF55811">
    <property type="entry name" value="Nudix"/>
    <property type="match status" value="1"/>
</dbReference>
<proteinExistence type="predicted"/>
<evidence type="ECO:0000313" key="3">
    <source>
        <dbReference type="Proteomes" id="UP000256645"/>
    </source>
</evidence>
<dbReference type="InterPro" id="IPR000086">
    <property type="entry name" value="NUDIX_hydrolase_dom"/>
</dbReference>
<dbReference type="Pfam" id="PF00293">
    <property type="entry name" value="NUDIX"/>
    <property type="match status" value="1"/>
</dbReference>